<proteinExistence type="inferred from homology"/>
<dbReference type="RefSeq" id="WP_091187729.1">
    <property type="nucleotide sequence ID" value="NZ_FNRY01000002.1"/>
</dbReference>
<dbReference type="PIRSF" id="PIRSF015950">
    <property type="entry name" value="Mev_P_decrbx"/>
    <property type="match status" value="1"/>
</dbReference>
<dbReference type="Gene3D" id="3.30.70.890">
    <property type="entry name" value="GHMP kinase, C-terminal domain"/>
    <property type="match status" value="1"/>
</dbReference>
<keyword evidence="11" id="KW-1185">Reference proteome</keyword>
<keyword evidence="6" id="KW-0443">Lipid metabolism</keyword>
<evidence type="ECO:0000259" key="8">
    <source>
        <dbReference type="Pfam" id="PF18376"/>
    </source>
</evidence>
<reference evidence="10 11" key="1">
    <citation type="submission" date="2016-10" db="EMBL/GenBank/DDBJ databases">
        <authorList>
            <person name="de Groot N.N."/>
        </authorList>
    </citation>
    <scope>NUCLEOTIDE SEQUENCE [LARGE SCALE GENOMIC DNA]</scope>
    <source>
        <strain evidence="10 11">DSM 21799</strain>
    </source>
</reference>
<dbReference type="GO" id="GO:0005829">
    <property type="term" value="C:cytosol"/>
    <property type="evidence" value="ECO:0007669"/>
    <property type="project" value="InterPro"/>
</dbReference>
<dbReference type="STRING" id="640635.SAMN04489806_3205"/>
<accession>A0A1H4TGJ3</accession>
<evidence type="ECO:0000256" key="7">
    <source>
        <dbReference type="ARBA" id="ARBA00023239"/>
    </source>
</evidence>
<dbReference type="Gene3D" id="3.30.230.10">
    <property type="match status" value="1"/>
</dbReference>
<dbReference type="FunFam" id="3.30.230.10:FF:000072">
    <property type="entry name" value="Diphosphomevalonate decarboxylase"/>
    <property type="match status" value="1"/>
</dbReference>
<dbReference type="Proteomes" id="UP000199183">
    <property type="component" value="Unassembled WGS sequence"/>
</dbReference>
<dbReference type="Pfam" id="PF18376">
    <property type="entry name" value="MDD_C"/>
    <property type="match status" value="1"/>
</dbReference>
<dbReference type="InterPro" id="IPR029765">
    <property type="entry name" value="Mev_diP_decarb"/>
</dbReference>
<keyword evidence="4" id="KW-0547">Nucleotide-binding</keyword>
<evidence type="ECO:0000256" key="4">
    <source>
        <dbReference type="ARBA" id="ARBA00022741"/>
    </source>
</evidence>
<dbReference type="EC" id="4.1.1.33" evidence="2"/>
<dbReference type="InterPro" id="IPR036554">
    <property type="entry name" value="GHMP_kinase_C_sf"/>
</dbReference>
<dbReference type="InterPro" id="IPR014721">
    <property type="entry name" value="Ribsml_uS5_D2-typ_fold_subgr"/>
</dbReference>
<gene>
    <name evidence="10" type="ORF">SAMN04489806_3205</name>
</gene>
<evidence type="ECO:0000256" key="3">
    <source>
        <dbReference type="ARBA" id="ARBA00022516"/>
    </source>
</evidence>
<feature type="domain" description="Mvd1 C-terminal" evidence="8">
    <location>
        <begin position="173"/>
        <end position="307"/>
    </location>
</feature>
<dbReference type="OrthoDB" id="5498344at2"/>
<keyword evidence="3" id="KW-0444">Lipid biosynthesis</keyword>
<dbReference type="GO" id="GO:0019287">
    <property type="term" value="P:isopentenyl diphosphate biosynthetic process, mevalonate pathway"/>
    <property type="evidence" value="ECO:0007669"/>
    <property type="project" value="InterPro"/>
</dbReference>
<sequence length="325" mass="34164">MTSTAIAHPNIALVKYWGKRDEELILPATGSLSLTLDVFPTTTTIELTGEKDDVVILDGAHLSGSESARVITVLDLVRELSGRDERARVTSTNTVPTAAGLASSAAAFAALAVAAAHSYELDADARTLSRLARRGSGSASRSVFGGLARWNAGVDDETSFAEPLEWRGPELAMVIAVVSSARKSVSSRNAMRRTVETSPYFPAWVESNAVLLDRMSEAVTTGDFTAMGELTEQSALRMHASMFGAVPPVRYLTASSVALFDAVAALRDSGVEAYATADAGPNVKTLCRASDADSVVARLSDAMPSVEYVVAHSGRGARIAAEEVA</sequence>
<dbReference type="AlphaFoldDB" id="A0A1H4TGJ3"/>
<evidence type="ECO:0000256" key="2">
    <source>
        <dbReference type="ARBA" id="ARBA00012296"/>
    </source>
</evidence>
<evidence type="ECO:0000256" key="5">
    <source>
        <dbReference type="ARBA" id="ARBA00022840"/>
    </source>
</evidence>
<keyword evidence="7" id="KW-0456">Lyase</keyword>
<evidence type="ECO:0000256" key="6">
    <source>
        <dbReference type="ARBA" id="ARBA00023098"/>
    </source>
</evidence>
<dbReference type="InterPro" id="IPR053859">
    <property type="entry name" value="MVD-like_N"/>
</dbReference>
<dbReference type="GO" id="GO:0005524">
    <property type="term" value="F:ATP binding"/>
    <property type="evidence" value="ECO:0007669"/>
    <property type="project" value="UniProtKB-KW"/>
</dbReference>
<dbReference type="SUPFAM" id="SSF54211">
    <property type="entry name" value="Ribosomal protein S5 domain 2-like"/>
    <property type="match status" value="1"/>
</dbReference>
<name>A0A1H4TGJ3_9MICO</name>
<evidence type="ECO:0000313" key="11">
    <source>
        <dbReference type="Proteomes" id="UP000199183"/>
    </source>
</evidence>
<feature type="domain" description="Diphosphomevalonate decarboxylase-like N-terminal" evidence="9">
    <location>
        <begin position="7"/>
        <end position="161"/>
    </location>
</feature>
<evidence type="ECO:0000313" key="10">
    <source>
        <dbReference type="EMBL" id="SEC55572.1"/>
    </source>
</evidence>
<dbReference type="InterPro" id="IPR005935">
    <property type="entry name" value="Mev_decarb"/>
</dbReference>
<dbReference type="InterPro" id="IPR041431">
    <property type="entry name" value="Mvd1_C"/>
</dbReference>
<organism evidence="10 11">
    <name type="scientific">Paramicrobacterium humi</name>
    <dbReference type="NCBI Taxonomy" id="640635"/>
    <lineage>
        <taxon>Bacteria</taxon>
        <taxon>Bacillati</taxon>
        <taxon>Actinomycetota</taxon>
        <taxon>Actinomycetes</taxon>
        <taxon>Micrococcales</taxon>
        <taxon>Microbacteriaceae</taxon>
        <taxon>Paramicrobacterium</taxon>
    </lineage>
</organism>
<dbReference type="Pfam" id="PF22700">
    <property type="entry name" value="MVD-like_N"/>
    <property type="match status" value="1"/>
</dbReference>
<protein>
    <recommendedName>
        <fullName evidence="2">diphosphomevalonate decarboxylase</fullName>
        <ecNumber evidence="2">4.1.1.33</ecNumber>
    </recommendedName>
</protein>
<dbReference type="SUPFAM" id="SSF55060">
    <property type="entry name" value="GHMP Kinase, C-terminal domain"/>
    <property type="match status" value="1"/>
</dbReference>
<comment type="similarity">
    <text evidence="1">Belongs to the diphosphomevalonate decarboxylase family.</text>
</comment>
<evidence type="ECO:0000259" key="9">
    <source>
        <dbReference type="Pfam" id="PF22700"/>
    </source>
</evidence>
<keyword evidence="5" id="KW-0067">ATP-binding</keyword>
<dbReference type="GO" id="GO:0004163">
    <property type="term" value="F:diphosphomevalonate decarboxylase activity"/>
    <property type="evidence" value="ECO:0007669"/>
    <property type="project" value="UniProtKB-EC"/>
</dbReference>
<dbReference type="PANTHER" id="PTHR10977">
    <property type="entry name" value="DIPHOSPHOMEVALONATE DECARBOXYLASE"/>
    <property type="match status" value="1"/>
</dbReference>
<dbReference type="PANTHER" id="PTHR10977:SF3">
    <property type="entry name" value="DIPHOSPHOMEVALONATE DECARBOXYLASE"/>
    <property type="match status" value="1"/>
</dbReference>
<dbReference type="EMBL" id="FNRY01000002">
    <property type="protein sequence ID" value="SEC55572.1"/>
    <property type="molecule type" value="Genomic_DNA"/>
</dbReference>
<dbReference type="InterPro" id="IPR020568">
    <property type="entry name" value="Ribosomal_Su5_D2-typ_SF"/>
</dbReference>
<dbReference type="NCBIfam" id="TIGR01240">
    <property type="entry name" value="mevDPdecarb"/>
    <property type="match status" value="1"/>
</dbReference>
<evidence type="ECO:0000256" key="1">
    <source>
        <dbReference type="ARBA" id="ARBA00008831"/>
    </source>
</evidence>